<evidence type="ECO:0000256" key="1">
    <source>
        <dbReference type="SAM" id="MobiDB-lite"/>
    </source>
</evidence>
<feature type="region of interest" description="Disordered" evidence="1">
    <location>
        <begin position="277"/>
        <end position="307"/>
    </location>
</feature>
<accession>A0A1D1W606</accession>
<dbReference type="Proteomes" id="UP000186922">
    <property type="component" value="Unassembled WGS sequence"/>
</dbReference>
<dbReference type="EMBL" id="BDGG01000015">
    <property type="protein sequence ID" value="GAV07628.1"/>
    <property type="molecule type" value="Genomic_DNA"/>
</dbReference>
<keyword evidence="3" id="KW-1185">Reference proteome</keyword>
<evidence type="ECO:0000313" key="3">
    <source>
        <dbReference type="Proteomes" id="UP000186922"/>
    </source>
</evidence>
<comment type="caution">
    <text evidence="2">The sequence shown here is derived from an EMBL/GenBank/DDBJ whole genome shotgun (WGS) entry which is preliminary data.</text>
</comment>
<evidence type="ECO:0000313" key="2">
    <source>
        <dbReference type="EMBL" id="GAV07628.1"/>
    </source>
</evidence>
<sequence length="307" mass="34689">MYIPASHNTKGEKKKVKRAREKERIKSEAGCKPLSTEQSQLITANELHTGRVLRRLRFSALADREGKEERAVVPLMMEEAGRDLLCPYALYCMVLCRALKDACRLRQQSSLYYVFYSPHHPLLQLAQSCQPAAFTSPPSYIRTQPPYQRHSIPTSALLRGDPSRDTDIVRQRWPAFLLPSSNISRGPNGIAQLNLQNPSKNTSGWNPEVVFDGKQGSTRNLVIAEGVELIRKSIVEKMGLGMEAKPEWLYLGKHFDPSGRQGSANPMRTKQVQWNAETPFATFEDRRGGVKPQDDKHGGKHRNVKEK</sequence>
<dbReference type="AlphaFoldDB" id="A0A1D1W606"/>
<protein>
    <submittedName>
        <fullName evidence="2">Uncharacterized protein</fullName>
    </submittedName>
</protein>
<name>A0A1D1W606_RAMVA</name>
<organism evidence="2 3">
    <name type="scientific">Ramazzottius varieornatus</name>
    <name type="common">Water bear</name>
    <name type="synonym">Tardigrade</name>
    <dbReference type="NCBI Taxonomy" id="947166"/>
    <lineage>
        <taxon>Eukaryota</taxon>
        <taxon>Metazoa</taxon>
        <taxon>Ecdysozoa</taxon>
        <taxon>Tardigrada</taxon>
        <taxon>Eutardigrada</taxon>
        <taxon>Parachela</taxon>
        <taxon>Hypsibioidea</taxon>
        <taxon>Ramazzottiidae</taxon>
        <taxon>Ramazzottius</taxon>
    </lineage>
</organism>
<feature type="compositionally biased region" description="Basic and acidic residues" evidence="1">
    <location>
        <begin position="283"/>
        <end position="297"/>
    </location>
</feature>
<feature type="region of interest" description="Disordered" evidence="1">
    <location>
        <begin position="1"/>
        <end position="24"/>
    </location>
</feature>
<reference evidence="2 3" key="1">
    <citation type="journal article" date="2016" name="Nat. Commun.">
        <title>Extremotolerant tardigrade genome and improved radiotolerance of human cultured cells by tardigrade-unique protein.</title>
        <authorList>
            <person name="Hashimoto T."/>
            <person name="Horikawa D.D."/>
            <person name="Saito Y."/>
            <person name="Kuwahara H."/>
            <person name="Kozuka-Hata H."/>
            <person name="Shin-I T."/>
            <person name="Minakuchi Y."/>
            <person name="Ohishi K."/>
            <person name="Motoyama A."/>
            <person name="Aizu T."/>
            <person name="Enomoto A."/>
            <person name="Kondo K."/>
            <person name="Tanaka S."/>
            <person name="Hara Y."/>
            <person name="Koshikawa S."/>
            <person name="Sagara H."/>
            <person name="Miura T."/>
            <person name="Yokobori S."/>
            <person name="Miyagawa K."/>
            <person name="Suzuki Y."/>
            <person name="Kubo T."/>
            <person name="Oyama M."/>
            <person name="Kohara Y."/>
            <person name="Fujiyama A."/>
            <person name="Arakawa K."/>
            <person name="Katayama T."/>
            <person name="Toyoda A."/>
            <person name="Kunieda T."/>
        </authorList>
    </citation>
    <scope>NUCLEOTIDE SEQUENCE [LARGE SCALE GENOMIC DNA]</scope>
    <source>
        <strain evidence="2 3">YOKOZUNA-1</strain>
    </source>
</reference>
<feature type="compositionally biased region" description="Basic residues" evidence="1">
    <location>
        <begin position="298"/>
        <end position="307"/>
    </location>
</feature>
<proteinExistence type="predicted"/>
<gene>
    <name evidence="2" type="primary">RvY_17443-1</name>
    <name evidence="2" type="synonym">RvY_17443.1</name>
    <name evidence="2" type="ORF">RvY_17443</name>
</gene>